<accession>A0A550D0U5</accession>
<dbReference type="AlphaFoldDB" id="A0A550D0U5"/>
<keyword evidence="3" id="KW-1185">Reference proteome</keyword>
<reference evidence="2 3" key="1">
    <citation type="journal article" date="2019" name="New Phytol.">
        <title>Comparative genomics reveals unique wood-decay strategies and fruiting body development in the Schizophyllaceae.</title>
        <authorList>
            <person name="Almasi E."/>
            <person name="Sahu N."/>
            <person name="Krizsan K."/>
            <person name="Balint B."/>
            <person name="Kovacs G.M."/>
            <person name="Kiss B."/>
            <person name="Cseklye J."/>
            <person name="Drula E."/>
            <person name="Henrissat B."/>
            <person name="Nagy I."/>
            <person name="Chovatia M."/>
            <person name="Adam C."/>
            <person name="LaButti K."/>
            <person name="Lipzen A."/>
            <person name="Riley R."/>
            <person name="Grigoriev I.V."/>
            <person name="Nagy L.G."/>
        </authorList>
    </citation>
    <scope>NUCLEOTIDE SEQUENCE [LARGE SCALE GENOMIC DNA]</scope>
    <source>
        <strain evidence="2 3">NL-1724</strain>
    </source>
</reference>
<comment type="caution">
    <text evidence="2">The sequence shown here is derived from an EMBL/GenBank/DDBJ whole genome shotgun (WGS) entry which is preliminary data.</text>
</comment>
<feature type="region of interest" description="Disordered" evidence="1">
    <location>
        <begin position="43"/>
        <end position="70"/>
    </location>
</feature>
<dbReference type="Proteomes" id="UP000320762">
    <property type="component" value="Unassembled WGS sequence"/>
</dbReference>
<gene>
    <name evidence="2" type="ORF">BD626DRAFT_31977</name>
</gene>
<organism evidence="2 3">
    <name type="scientific">Schizophyllum amplum</name>
    <dbReference type="NCBI Taxonomy" id="97359"/>
    <lineage>
        <taxon>Eukaryota</taxon>
        <taxon>Fungi</taxon>
        <taxon>Dikarya</taxon>
        <taxon>Basidiomycota</taxon>
        <taxon>Agaricomycotina</taxon>
        <taxon>Agaricomycetes</taxon>
        <taxon>Agaricomycetidae</taxon>
        <taxon>Agaricales</taxon>
        <taxon>Schizophyllaceae</taxon>
        <taxon>Schizophyllum</taxon>
    </lineage>
</organism>
<evidence type="ECO:0000313" key="3">
    <source>
        <dbReference type="Proteomes" id="UP000320762"/>
    </source>
</evidence>
<protein>
    <submittedName>
        <fullName evidence="2">Uncharacterized protein</fullName>
    </submittedName>
</protein>
<sequence length="221" mass="24119">MIALWDLRAHGCLTPHISARHRQICTIGRHALPRARLHKKVQEQLHRRTRTPTTNRLQRPLSGVKHPPTGARILVPARPFPTTLLPPRISPFSSPPLFRCLSLLPASEPTSTRRDARAWPSRCCRIVLGCSCTSSERPAHRGAPAACSIYSWSECASRVARPRQSLRAASAGCTGSAGGTVHGLDWREARARTRAVASGGGRCWDALARGAARGGGKRREE</sequence>
<proteinExistence type="predicted"/>
<dbReference type="EMBL" id="VDMD01000001">
    <property type="protein sequence ID" value="TRM70670.1"/>
    <property type="molecule type" value="Genomic_DNA"/>
</dbReference>
<name>A0A550D0U5_9AGAR</name>
<evidence type="ECO:0000313" key="2">
    <source>
        <dbReference type="EMBL" id="TRM70670.1"/>
    </source>
</evidence>
<evidence type="ECO:0000256" key="1">
    <source>
        <dbReference type="SAM" id="MobiDB-lite"/>
    </source>
</evidence>